<dbReference type="SUPFAM" id="SSF51161">
    <property type="entry name" value="Trimeric LpxA-like enzymes"/>
    <property type="match status" value="1"/>
</dbReference>
<dbReference type="Proteomes" id="UP000467428">
    <property type="component" value="Chromosome"/>
</dbReference>
<dbReference type="Pfam" id="PF00132">
    <property type="entry name" value="Hexapep"/>
    <property type="match status" value="1"/>
</dbReference>
<geneLocation type="plasmid" evidence="2">
    <name>pjcm18538 dna</name>
</geneLocation>
<evidence type="ECO:0000313" key="1">
    <source>
        <dbReference type="EMBL" id="BBY51363.1"/>
    </source>
</evidence>
<dbReference type="GO" id="GO:0016740">
    <property type="term" value="F:transferase activity"/>
    <property type="evidence" value="ECO:0007669"/>
    <property type="project" value="UniProtKB-KW"/>
</dbReference>
<organism evidence="1 2">
    <name type="scientific">Mycolicibacterium arabiense</name>
    <dbReference type="NCBI Taxonomy" id="1286181"/>
    <lineage>
        <taxon>Bacteria</taxon>
        <taxon>Bacillati</taxon>
        <taxon>Actinomycetota</taxon>
        <taxon>Actinomycetes</taxon>
        <taxon>Mycobacteriales</taxon>
        <taxon>Mycobacteriaceae</taxon>
        <taxon>Mycolicibacterium</taxon>
    </lineage>
</organism>
<keyword evidence="1" id="KW-0808">Transferase</keyword>
<dbReference type="AlphaFoldDB" id="A0A7I7S3W0"/>
<reference evidence="1 2" key="1">
    <citation type="journal article" date="2019" name="Emerg. Microbes Infect.">
        <title>Comprehensive subspecies identification of 175 nontuberculous mycobacteria species based on 7547 genomic profiles.</title>
        <authorList>
            <person name="Matsumoto Y."/>
            <person name="Kinjo T."/>
            <person name="Motooka D."/>
            <person name="Nabeya D."/>
            <person name="Jung N."/>
            <person name="Uechi K."/>
            <person name="Horii T."/>
            <person name="Iida T."/>
            <person name="Fujita J."/>
            <person name="Nakamura S."/>
        </authorList>
    </citation>
    <scope>NUCLEOTIDE SEQUENCE [LARGE SCALE GENOMIC DNA]</scope>
    <source>
        <strain evidence="1 2">JCM 18538</strain>
    </source>
</reference>
<sequence>MGRRRSRTRLALARLWAYPLWCGIRYSNVGGVVADDVAWWITCIDDAELRGFDSYTQFAYLSGALGEFRTLAHFRLRQGPAVLRLVLRIVYRPSPTFILEADRIGPALFIQHGLGTIVTATSIGSRCWINQQVTIGHDAVGRPTLGDDVRVGAAAVVLGPITLHDGAKVGANATVIHDVGPGETVVAPLAKTLEPRRSDGDDGPVRAPR</sequence>
<gene>
    <name evidence="1" type="primary">cysE</name>
    <name evidence="1" type="ORF">MARA_48310</name>
</gene>
<dbReference type="KEGG" id="marz:MARA_48310"/>
<dbReference type="EMBL" id="AP022593">
    <property type="protein sequence ID" value="BBY51363.1"/>
    <property type="molecule type" value="Genomic_DNA"/>
</dbReference>
<keyword evidence="2" id="KW-1185">Reference proteome</keyword>
<dbReference type="PANTHER" id="PTHR42811">
    <property type="entry name" value="SERINE ACETYLTRANSFERASE"/>
    <property type="match status" value="1"/>
</dbReference>
<dbReference type="InterPro" id="IPR011004">
    <property type="entry name" value="Trimer_LpxA-like_sf"/>
</dbReference>
<protein>
    <submittedName>
        <fullName evidence="1">Serine O-acetyltransferase</fullName>
    </submittedName>
</protein>
<accession>A0A7I7S3W0</accession>
<evidence type="ECO:0000313" key="2">
    <source>
        <dbReference type="Proteomes" id="UP000467428"/>
    </source>
</evidence>
<dbReference type="InterPro" id="IPR001451">
    <property type="entry name" value="Hexapep"/>
</dbReference>
<proteinExistence type="predicted"/>
<name>A0A7I7S3W0_9MYCO</name>
<dbReference type="Gene3D" id="2.160.10.10">
    <property type="entry name" value="Hexapeptide repeat proteins"/>
    <property type="match status" value="1"/>
</dbReference>